<dbReference type="InterPro" id="IPR016161">
    <property type="entry name" value="Ald_DH/histidinol_DH"/>
</dbReference>
<dbReference type="AlphaFoldDB" id="A0A3B0RYM0"/>
<dbReference type="EMBL" id="UOEI01000238">
    <property type="protein sequence ID" value="VAV98680.1"/>
    <property type="molecule type" value="Genomic_DNA"/>
</dbReference>
<organism evidence="2">
    <name type="scientific">hydrothermal vent metagenome</name>
    <dbReference type="NCBI Taxonomy" id="652676"/>
    <lineage>
        <taxon>unclassified sequences</taxon>
        <taxon>metagenomes</taxon>
        <taxon>ecological metagenomes</taxon>
    </lineage>
</organism>
<protein>
    <submittedName>
        <fullName evidence="2">Aldehyde dehydrogenase</fullName>
        <ecNumber evidence="2">1.2.1.3</ecNumber>
    </submittedName>
</protein>
<sequence>MDTHHIDTAIAELGSSKDVWATLPIEDKIGLLDGLRAKTVAHARRWVEMAVKAKGLSMDSPLAGEEWLGGPYGLIDAINTLEATLTRIDDGTDVLDGYTVRRGHSGQVVVKVLPSTAADKLLFSGSSVEVWMEPEVTVETLRDTIGEFYRKTDPAGSVCLILGAGNVASIPPLDLLYKLFNEGQVAILKMNPVNDYLGDVFESIFEDFTAAGFARFVYGGRDVGAYLSGHDGIDTIHITGSSRTFNTIRYGTGEEGETNRKADTPINDKPITAELGGVSPTIVVPGDWSRADLRFQAENVVTQKMNNSGFNCIASQVLVLPESWELTDVFLDDIRSVLGQIEDRDPYYPGTAERCAAVQAGSGTVEEFGDEAKRFLVTGLDATAVDDPAFVTEYFAPALAVVTLPSPDIPTYMASATAFANDVLDGSLGANVIVHPKTEKAHPDAYQDMIAALCYGGIGVNVWSAFVYLSSKAPWGAYPGNSLNAVGSGIGVVHN</sequence>
<reference evidence="2" key="1">
    <citation type="submission" date="2018-06" db="EMBL/GenBank/DDBJ databases">
        <authorList>
            <person name="Zhirakovskaya E."/>
        </authorList>
    </citation>
    <scope>NUCLEOTIDE SEQUENCE</scope>
</reference>
<dbReference type="SUPFAM" id="SSF53720">
    <property type="entry name" value="ALDH-like"/>
    <property type="match status" value="1"/>
</dbReference>
<proteinExistence type="predicted"/>
<dbReference type="InterPro" id="IPR015590">
    <property type="entry name" value="Aldehyde_DH_dom"/>
</dbReference>
<keyword evidence="2" id="KW-0560">Oxidoreductase</keyword>
<dbReference type="InterPro" id="IPR016162">
    <property type="entry name" value="Ald_DH_N"/>
</dbReference>
<name>A0A3B0RYM0_9ZZZZ</name>
<dbReference type="Gene3D" id="3.40.605.10">
    <property type="entry name" value="Aldehyde Dehydrogenase, Chain A, domain 1"/>
    <property type="match status" value="1"/>
</dbReference>
<dbReference type="InterPro" id="IPR016163">
    <property type="entry name" value="Ald_DH_C"/>
</dbReference>
<accession>A0A3B0RYM0</accession>
<feature type="domain" description="Aldehyde dehydrogenase" evidence="1">
    <location>
        <begin position="186"/>
        <end position="341"/>
    </location>
</feature>
<evidence type="ECO:0000259" key="1">
    <source>
        <dbReference type="Pfam" id="PF00171"/>
    </source>
</evidence>
<evidence type="ECO:0000313" key="2">
    <source>
        <dbReference type="EMBL" id="VAV98680.1"/>
    </source>
</evidence>
<dbReference type="EC" id="1.2.1.3" evidence="2"/>
<gene>
    <name evidence="2" type="ORF">MNBD_ACTINO01-1285</name>
</gene>
<dbReference type="Gene3D" id="3.40.309.10">
    <property type="entry name" value="Aldehyde Dehydrogenase, Chain A, domain 2"/>
    <property type="match status" value="1"/>
</dbReference>
<dbReference type="Pfam" id="PF00171">
    <property type="entry name" value="Aldedh"/>
    <property type="match status" value="1"/>
</dbReference>
<feature type="non-terminal residue" evidence="2">
    <location>
        <position position="495"/>
    </location>
</feature>
<dbReference type="GO" id="GO:0004029">
    <property type="term" value="F:aldehyde dehydrogenase (NAD+) activity"/>
    <property type="evidence" value="ECO:0007669"/>
    <property type="project" value="UniProtKB-EC"/>
</dbReference>